<comment type="caution">
    <text evidence="1">The sequence shown here is derived from an EMBL/GenBank/DDBJ whole genome shotgun (WGS) entry which is preliminary data.</text>
</comment>
<evidence type="ECO:0000313" key="1">
    <source>
        <dbReference type="EMBL" id="CAG8581357.1"/>
    </source>
</evidence>
<name>A0ACA9MB04_9GLOM</name>
<protein>
    <submittedName>
        <fullName evidence="1">2199_t:CDS:1</fullName>
    </submittedName>
</protein>
<reference evidence="1" key="1">
    <citation type="submission" date="2021-06" db="EMBL/GenBank/DDBJ databases">
        <authorList>
            <person name="Kallberg Y."/>
            <person name="Tangrot J."/>
            <person name="Rosling A."/>
        </authorList>
    </citation>
    <scope>NUCLEOTIDE SEQUENCE</scope>
    <source>
        <strain evidence="1">IL203A</strain>
    </source>
</reference>
<dbReference type="Proteomes" id="UP000789702">
    <property type="component" value="Unassembled WGS sequence"/>
</dbReference>
<organism evidence="1 2">
    <name type="scientific">Dentiscutata heterogama</name>
    <dbReference type="NCBI Taxonomy" id="1316150"/>
    <lineage>
        <taxon>Eukaryota</taxon>
        <taxon>Fungi</taxon>
        <taxon>Fungi incertae sedis</taxon>
        <taxon>Mucoromycota</taxon>
        <taxon>Glomeromycotina</taxon>
        <taxon>Glomeromycetes</taxon>
        <taxon>Diversisporales</taxon>
        <taxon>Gigasporaceae</taxon>
        <taxon>Dentiscutata</taxon>
    </lineage>
</organism>
<evidence type="ECO:0000313" key="2">
    <source>
        <dbReference type="Proteomes" id="UP000789702"/>
    </source>
</evidence>
<keyword evidence="2" id="KW-1185">Reference proteome</keyword>
<accession>A0ACA9MB04</accession>
<gene>
    <name evidence="1" type="ORF">DHETER_LOCUS6483</name>
</gene>
<proteinExistence type="predicted"/>
<dbReference type="EMBL" id="CAJVPU010008202">
    <property type="protein sequence ID" value="CAG8581357.1"/>
    <property type="molecule type" value="Genomic_DNA"/>
</dbReference>
<feature type="non-terminal residue" evidence="1">
    <location>
        <position position="1"/>
    </location>
</feature>
<sequence>SPSYEKSHERDRSRDVEENRALKEENSALRSQVTLLEERLEHLERTQSNVLQSSAVADLLTYVNIADDDININEYNDKSHKDKGRENSFSPGKSYDPTQTRFKHEQLKEVLRAAKQLAHKNLRLLVNENKSWLHQRDFVELTILLALKKRINKSLKYLDEEVVQCLRLTIKAKDELAEVVVGTAYHSDKISEMDEELAEYERTINKRYNKGGKDNEIYNNDHVVKVQNPTWRSKRMDLSKSPLDASFWTIFSSYDPNKYNKHNNNNKKSRPSNNKFATDSESSDDSGSNNNSGFINKSGFNNNDNSGSTNGNNSEFNNNSESNNNSGSNKYSGSNNDNNSGSNDNSGSNNDNSGNNSGSNNDNSESNNDDSGSNNNNSGSDNTNSGFNNAGSNNDSGQSKKRSVSKEFRNERTSKSSRREYDILSRNTIRKLTQTKSSSKHQRNHNVSSDKFGICSSENEEDGDYVE</sequence>